<gene>
    <name evidence="2" type="ORF">JKL49_06760</name>
</gene>
<sequence>MNAPVGDTFAVRFNIDYLNDQGFIDQPFLVNEVGVSDPDPDFKNPTAVRANLHRKTDVNTEETLSAGSASAGSPPTPST</sequence>
<organism evidence="2">
    <name type="scientific">Phenylobacterium glaciei</name>
    <dbReference type="NCBI Taxonomy" id="2803784"/>
    <lineage>
        <taxon>Bacteria</taxon>
        <taxon>Pseudomonadati</taxon>
        <taxon>Pseudomonadota</taxon>
        <taxon>Alphaproteobacteria</taxon>
        <taxon>Caulobacterales</taxon>
        <taxon>Caulobacteraceae</taxon>
        <taxon>Phenylobacterium</taxon>
    </lineage>
</organism>
<evidence type="ECO:0000256" key="1">
    <source>
        <dbReference type="SAM" id="MobiDB-lite"/>
    </source>
</evidence>
<dbReference type="EMBL" id="CP068570">
    <property type="protein sequence ID" value="QQZ50935.1"/>
    <property type="molecule type" value="Genomic_DNA"/>
</dbReference>
<name>A0A974P5V2_9CAUL</name>
<accession>A0A974P5V2</accession>
<reference evidence="2" key="1">
    <citation type="submission" date="2021-01" db="EMBL/GenBank/DDBJ databases">
        <title>Genome sequence of Phenylobacterium sp. 20VBR1 isolated from a valley glaceir, Ny-Alesund, Svalbard.</title>
        <authorList>
            <person name="Thomas F.A."/>
            <person name="Krishnan K.P."/>
            <person name="Sinha R.K."/>
        </authorList>
    </citation>
    <scope>NUCLEOTIDE SEQUENCE</scope>
    <source>
        <strain evidence="2">20VBR1</strain>
    </source>
</reference>
<dbReference type="AlphaFoldDB" id="A0A974P5V2"/>
<evidence type="ECO:0000313" key="2">
    <source>
        <dbReference type="EMBL" id="QQZ50935.1"/>
    </source>
</evidence>
<protein>
    <submittedName>
        <fullName evidence="2">Uncharacterized protein</fullName>
    </submittedName>
</protein>
<feature type="region of interest" description="Disordered" evidence="1">
    <location>
        <begin position="52"/>
        <end position="79"/>
    </location>
</feature>
<proteinExistence type="predicted"/>